<feature type="transmembrane region" description="Helical" evidence="8">
    <location>
        <begin position="167"/>
        <end position="189"/>
    </location>
</feature>
<keyword evidence="4" id="KW-0997">Cell inner membrane</keyword>
<evidence type="ECO:0000313" key="10">
    <source>
        <dbReference type="EMBL" id="PJA01775.1"/>
    </source>
</evidence>
<reference evidence="11" key="1">
    <citation type="submission" date="2017-09" db="EMBL/GenBank/DDBJ databases">
        <title>Depth-based differentiation of microbial function through sediment-hosted aquifers and enrichment of novel symbionts in the deep terrestrial subsurface.</title>
        <authorList>
            <person name="Probst A.J."/>
            <person name="Ladd B."/>
            <person name="Jarett J.K."/>
            <person name="Geller-Mcgrath D.E."/>
            <person name="Sieber C.M.K."/>
            <person name="Emerson J.B."/>
            <person name="Anantharaman K."/>
            <person name="Thomas B.C."/>
            <person name="Malmstrom R."/>
            <person name="Stieglmeier M."/>
            <person name="Klingl A."/>
            <person name="Woyke T."/>
            <person name="Ryan C.M."/>
            <person name="Banfield J.F."/>
        </authorList>
    </citation>
    <scope>NUCLEOTIDE SEQUENCE [LARGE SCALE GENOMIC DNA]</scope>
</reference>
<protein>
    <recommendedName>
        <fullName evidence="9">Type II secretion system protein GspF domain-containing protein</fullName>
    </recommendedName>
</protein>
<feature type="domain" description="Type II secretion system protein GspF" evidence="9">
    <location>
        <begin position="271"/>
        <end position="394"/>
    </location>
</feature>
<dbReference type="Proteomes" id="UP000229364">
    <property type="component" value="Unassembled WGS sequence"/>
</dbReference>
<dbReference type="InterPro" id="IPR003004">
    <property type="entry name" value="GspF/PilC"/>
</dbReference>
<comment type="caution">
    <text evidence="10">The sequence shown here is derived from an EMBL/GenBank/DDBJ whole genome shotgun (WGS) entry which is preliminary data.</text>
</comment>
<dbReference type="AlphaFoldDB" id="A0A2M7VIW3"/>
<evidence type="ECO:0000259" key="9">
    <source>
        <dbReference type="Pfam" id="PF00482"/>
    </source>
</evidence>
<evidence type="ECO:0000256" key="3">
    <source>
        <dbReference type="ARBA" id="ARBA00022475"/>
    </source>
</evidence>
<evidence type="ECO:0000256" key="6">
    <source>
        <dbReference type="ARBA" id="ARBA00022989"/>
    </source>
</evidence>
<evidence type="ECO:0000256" key="1">
    <source>
        <dbReference type="ARBA" id="ARBA00004429"/>
    </source>
</evidence>
<keyword evidence="3" id="KW-1003">Cell membrane</keyword>
<dbReference type="InterPro" id="IPR018076">
    <property type="entry name" value="T2SS_GspF_dom"/>
</dbReference>
<comment type="subcellular location">
    <subcellularLocation>
        <location evidence="1">Cell inner membrane</location>
        <topology evidence="1">Multi-pass membrane protein</topology>
    </subcellularLocation>
</comment>
<name>A0A2M7VIW3_9BACT</name>
<evidence type="ECO:0000256" key="8">
    <source>
        <dbReference type="SAM" id="Phobius"/>
    </source>
</evidence>
<evidence type="ECO:0000313" key="11">
    <source>
        <dbReference type="Proteomes" id="UP000229364"/>
    </source>
</evidence>
<dbReference type="GO" id="GO:0005886">
    <property type="term" value="C:plasma membrane"/>
    <property type="evidence" value="ECO:0007669"/>
    <property type="project" value="UniProtKB-SubCell"/>
</dbReference>
<proteinExistence type="inferred from homology"/>
<evidence type="ECO:0000256" key="5">
    <source>
        <dbReference type="ARBA" id="ARBA00022692"/>
    </source>
</evidence>
<organism evidence="10 11">
    <name type="scientific">bacterium (Candidatus Gribaldobacteria) CG_4_10_14_0_2_um_filter_41_16</name>
    <dbReference type="NCBI Taxonomy" id="2014265"/>
    <lineage>
        <taxon>Bacteria</taxon>
        <taxon>Candidatus Gribaldobacteria</taxon>
    </lineage>
</organism>
<dbReference type="Gene3D" id="1.20.81.30">
    <property type="entry name" value="Type II secretion system (T2SS), domain F"/>
    <property type="match status" value="2"/>
</dbReference>
<gene>
    <name evidence="10" type="ORF">COX74_00925</name>
</gene>
<dbReference type="Pfam" id="PF00482">
    <property type="entry name" value="T2SSF"/>
    <property type="match status" value="2"/>
</dbReference>
<dbReference type="EMBL" id="PFPR01000024">
    <property type="protein sequence ID" value="PJA01775.1"/>
    <property type="molecule type" value="Genomic_DNA"/>
</dbReference>
<keyword evidence="6 8" id="KW-1133">Transmembrane helix</keyword>
<dbReference type="InterPro" id="IPR042094">
    <property type="entry name" value="T2SS_GspF_sf"/>
</dbReference>
<comment type="similarity">
    <text evidence="2">Belongs to the GSP F family.</text>
</comment>
<accession>A0A2M7VIW3</accession>
<dbReference type="FunFam" id="1.20.81.30:FF:000001">
    <property type="entry name" value="Type II secretion system protein F"/>
    <property type="match status" value="1"/>
</dbReference>
<dbReference type="PANTHER" id="PTHR30012:SF0">
    <property type="entry name" value="TYPE II SECRETION SYSTEM PROTEIN F-RELATED"/>
    <property type="match status" value="1"/>
</dbReference>
<feature type="transmembrane region" description="Helical" evidence="8">
    <location>
        <begin position="375"/>
        <end position="396"/>
    </location>
</feature>
<feature type="transmembrane region" description="Helical" evidence="8">
    <location>
        <begin position="209"/>
        <end position="239"/>
    </location>
</feature>
<feature type="domain" description="Type II secretion system protein GspF" evidence="9">
    <location>
        <begin position="67"/>
        <end position="190"/>
    </location>
</feature>
<evidence type="ECO:0000256" key="4">
    <source>
        <dbReference type="ARBA" id="ARBA00022519"/>
    </source>
</evidence>
<keyword evidence="7 8" id="KW-0472">Membrane</keyword>
<sequence length="403" mass="44530">MKFFYKARNQAGQEQKGEIEASSKKAALDILEKHGLYVISLQASGGFRLKLAFNLTTGISSKDLVMFTRQFSIMLKSAIPPLEALRALISQTTNQAFKQKLIKMAEALETGNSLSRALSLESKIFNPFYVNMVKSGEATGKMADALDYLAEHLERDYNLKGKIRGAMIYPAFVISAFMGAFFLATFFIIPRLTQILTSFQGKLPLSTKLIMGMAAFVRGGGWVLVLVFFLLLFVAPFILKHFPATKKVYDKYILKMPIMGSFKKKVYLTQFSENLSVLVAAGLPITQALKITKDIIGNTTYQFILERAEDRVSRGEKISSVLGGFPEQFPAFVTQMVSTGEETGRIEDTLINVVKFYQEDLSRTAENLTAILEPILILCLGAGIGVLAVGLFLPLFKIGMGGV</sequence>
<dbReference type="PANTHER" id="PTHR30012">
    <property type="entry name" value="GENERAL SECRETION PATHWAY PROTEIN"/>
    <property type="match status" value="1"/>
</dbReference>
<evidence type="ECO:0000256" key="7">
    <source>
        <dbReference type="ARBA" id="ARBA00023136"/>
    </source>
</evidence>
<keyword evidence="5 8" id="KW-0812">Transmembrane</keyword>
<evidence type="ECO:0000256" key="2">
    <source>
        <dbReference type="ARBA" id="ARBA00005745"/>
    </source>
</evidence>
<dbReference type="PRINTS" id="PR00812">
    <property type="entry name" value="BCTERIALGSPF"/>
</dbReference>